<feature type="transmembrane region" description="Helical" evidence="1">
    <location>
        <begin position="107"/>
        <end position="124"/>
    </location>
</feature>
<sequence>MKPQSDEYRNPLLTAEPVVKGRISGRHSKVGGTDEFDSGANWIALSAGEARSVPAGALLQVKGAAGRLQSFVFEEDGSVHGPIHAAIHVREDIQSLLTRPSARQTKHSALVILVLTAGLVLFLIQKHAELALWSPAAQLELAVTLILGWTVLCGLLLIGFKPAQRIRKSSIEIAPPRKSL</sequence>
<evidence type="ECO:0000313" key="4">
    <source>
        <dbReference type="Proteomes" id="UP000755667"/>
    </source>
</evidence>
<dbReference type="RefSeq" id="WP_085633723.1">
    <property type="nucleotide sequence ID" value="NZ_JAFBWU010000008.1"/>
</dbReference>
<name>A0A9Q2NW12_9RHOB</name>
<comment type="caution">
    <text evidence="2">The sequence shown here is derived from an EMBL/GenBank/DDBJ whole genome shotgun (WGS) entry which is preliminary data.</text>
</comment>
<dbReference type="Proteomes" id="UP000755667">
    <property type="component" value="Unassembled WGS sequence"/>
</dbReference>
<organism evidence="2 4">
    <name type="scientific">Marivita cryptomonadis</name>
    <dbReference type="NCBI Taxonomy" id="505252"/>
    <lineage>
        <taxon>Bacteria</taxon>
        <taxon>Pseudomonadati</taxon>
        <taxon>Pseudomonadota</taxon>
        <taxon>Alphaproteobacteria</taxon>
        <taxon>Rhodobacterales</taxon>
        <taxon>Roseobacteraceae</taxon>
        <taxon>Marivita</taxon>
    </lineage>
</organism>
<dbReference type="GeneID" id="62643367"/>
<evidence type="ECO:0000256" key="1">
    <source>
        <dbReference type="SAM" id="Phobius"/>
    </source>
</evidence>
<keyword evidence="1" id="KW-0812">Transmembrane</keyword>
<dbReference type="EMBL" id="JAFBXE010000008">
    <property type="protein sequence ID" value="MBM2413208.1"/>
    <property type="molecule type" value="Genomic_DNA"/>
</dbReference>
<evidence type="ECO:0000313" key="5">
    <source>
        <dbReference type="Proteomes" id="UP000809440"/>
    </source>
</evidence>
<reference evidence="2 5" key="1">
    <citation type="submission" date="2021-01" db="EMBL/GenBank/DDBJ databases">
        <title>Diatom-associated Roseobacters Show Island Model of Population Structure.</title>
        <authorList>
            <person name="Qu L."/>
            <person name="Feng X."/>
            <person name="Chen Y."/>
            <person name="Li L."/>
            <person name="Wang X."/>
            <person name="Hu Z."/>
            <person name="Wang H."/>
            <person name="Luo H."/>
        </authorList>
    </citation>
    <scope>NUCLEOTIDE SEQUENCE</scope>
    <source>
        <strain evidence="3 5">CC28-63</strain>
        <strain evidence="2">CC28-69</strain>
    </source>
</reference>
<evidence type="ECO:0000313" key="3">
    <source>
        <dbReference type="EMBL" id="MBM2417876.1"/>
    </source>
</evidence>
<evidence type="ECO:0000313" key="2">
    <source>
        <dbReference type="EMBL" id="MBM2413208.1"/>
    </source>
</evidence>
<keyword evidence="1" id="KW-0472">Membrane</keyword>
<keyword evidence="1" id="KW-1133">Transmembrane helix</keyword>
<dbReference type="AlphaFoldDB" id="A0A9Q2NW12"/>
<accession>A0A9Q2NW12</accession>
<proteinExistence type="predicted"/>
<feature type="transmembrane region" description="Helical" evidence="1">
    <location>
        <begin position="136"/>
        <end position="160"/>
    </location>
</feature>
<dbReference type="Proteomes" id="UP000809440">
    <property type="component" value="Unassembled WGS sequence"/>
</dbReference>
<keyword evidence="5" id="KW-1185">Reference proteome</keyword>
<dbReference type="EMBL" id="JAFBXF010000008">
    <property type="protein sequence ID" value="MBM2417876.1"/>
    <property type="molecule type" value="Genomic_DNA"/>
</dbReference>
<protein>
    <submittedName>
        <fullName evidence="2">Uncharacterized protein</fullName>
    </submittedName>
</protein>
<gene>
    <name evidence="2" type="ORF">JQX41_12915</name>
    <name evidence="3" type="ORF">JQX48_12920</name>
</gene>